<reference evidence="1" key="1">
    <citation type="submission" date="2019-04" db="EMBL/GenBank/DDBJ databases">
        <title>Evolution of Biomass-Degrading Anaerobic Consortia Revealed by Metagenomics.</title>
        <authorList>
            <person name="Peng X."/>
        </authorList>
    </citation>
    <scope>NUCLEOTIDE SEQUENCE</scope>
    <source>
        <strain evidence="1">SIG14</strain>
    </source>
</reference>
<evidence type="ECO:0000313" key="1">
    <source>
        <dbReference type="EMBL" id="MBE6512093.1"/>
    </source>
</evidence>
<sequence>MYKIINEDNSLVTEYPSNVLYSLLEEEEKEFIFFFKNEMDRITEKMGLGKITVSVTYDSDIIEKVFEIKNMISVEFEKRERIIDQIISHMIAFCKKNNLYEYYRFVYIIAN</sequence>
<organism evidence="1 2">
    <name type="scientific">Methanobrevibacter olleyae</name>
    <dbReference type="NCBI Taxonomy" id="294671"/>
    <lineage>
        <taxon>Archaea</taxon>
        <taxon>Methanobacteriati</taxon>
        <taxon>Methanobacteriota</taxon>
        <taxon>Methanomada group</taxon>
        <taxon>Methanobacteria</taxon>
        <taxon>Methanobacteriales</taxon>
        <taxon>Methanobacteriaceae</taxon>
        <taxon>Methanobrevibacter</taxon>
    </lineage>
</organism>
<gene>
    <name evidence="1" type="ORF">E7Z75_02925</name>
</gene>
<dbReference type="EMBL" id="SUTG01000008">
    <property type="protein sequence ID" value="MBE6512093.1"/>
    <property type="molecule type" value="Genomic_DNA"/>
</dbReference>
<comment type="caution">
    <text evidence="1">The sequence shown here is derived from an EMBL/GenBank/DDBJ whole genome shotgun (WGS) entry which is preliminary data.</text>
</comment>
<accession>A0A8T3VLU2</accession>
<proteinExistence type="predicted"/>
<dbReference type="Proteomes" id="UP000732619">
    <property type="component" value="Unassembled WGS sequence"/>
</dbReference>
<evidence type="ECO:0000313" key="2">
    <source>
        <dbReference type="Proteomes" id="UP000732619"/>
    </source>
</evidence>
<dbReference type="AlphaFoldDB" id="A0A8T3VLU2"/>
<name>A0A8T3VLU2_METOL</name>
<protein>
    <submittedName>
        <fullName evidence="1">Uncharacterized protein</fullName>
    </submittedName>
</protein>